<dbReference type="PANTHER" id="PTHR43685">
    <property type="entry name" value="GLYCOSYLTRANSFERASE"/>
    <property type="match status" value="1"/>
</dbReference>
<dbReference type="PANTHER" id="PTHR43685:SF5">
    <property type="entry name" value="GLYCOSYLTRANSFERASE EPSE-RELATED"/>
    <property type="match status" value="1"/>
</dbReference>
<evidence type="ECO:0000256" key="2">
    <source>
        <dbReference type="ARBA" id="ARBA00022676"/>
    </source>
</evidence>
<evidence type="ECO:0000313" key="6">
    <source>
        <dbReference type="Proteomes" id="UP001225644"/>
    </source>
</evidence>
<evidence type="ECO:0000259" key="4">
    <source>
        <dbReference type="Pfam" id="PF00535"/>
    </source>
</evidence>
<name>A0ABU0AYK0_9FIRM</name>
<dbReference type="InterPro" id="IPR029044">
    <property type="entry name" value="Nucleotide-diphossugar_trans"/>
</dbReference>
<dbReference type="InterPro" id="IPR001173">
    <property type="entry name" value="Glyco_trans_2-like"/>
</dbReference>
<dbReference type="InterPro" id="IPR050834">
    <property type="entry name" value="Glycosyltransf_2"/>
</dbReference>
<keyword evidence="3" id="KW-0808">Transferase</keyword>
<comment type="similarity">
    <text evidence="1">Belongs to the glycosyltransferase 2 family.</text>
</comment>
<evidence type="ECO:0000256" key="1">
    <source>
        <dbReference type="ARBA" id="ARBA00006739"/>
    </source>
</evidence>
<proteinExistence type="inferred from homology"/>
<gene>
    <name evidence="5" type="ORF">J2Z49_000657</name>
</gene>
<organism evidence="5 6">
    <name type="scientific">Desulfofundulus luciae</name>
    <dbReference type="NCBI Taxonomy" id="74702"/>
    <lineage>
        <taxon>Bacteria</taxon>
        <taxon>Bacillati</taxon>
        <taxon>Bacillota</taxon>
        <taxon>Clostridia</taxon>
        <taxon>Eubacteriales</taxon>
        <taxon>Peptococcaceae</taxon>
        <taxon>Desulfofundulus</taxon>
    </lineage>
</organism>
<protein>
    <submittedName>
        <fullName evidence="5">Glycosyltransferase involved in cell wall biosynthesis</fullName>
    </submittedName>
</protein>
<dbReference type="EMBL" id="JAUSUX010000004">
    <property type="protein sequence ID" value="MDQ0285553.1"/>
    <property type="molecule type" value="Genomic_DNA"/>
</dbReference>
<accession>A0ABU0AYK0</accession>
<dbReference type="Pfam" id="PF00535">
    <property type="entry name" value="Glycos_transf_2"/>
    <property type="match status" value="1"/>
</dbReference>
<dbReference type="Proteomes" id="UP001225644">
    <property type="component" value="Unassembled WGS sequence"/>
</dbReference>
<evidence type="ECO:0000313" key="5">
    <source>
        <dbReference type="EMBL" id="MDQ0285553.1"/>
    </source>
</evidence>
<evidence type="ECO:0000256" key="3">
    <source>
        <dbReference type="ARBA" id="ARBA00022679"/>
    </source>
</evidence>
<keyword evidence="6" id="KW-1185">Reference proteome</keyword>
<reference evidence="5 6" key="1">
    <citation type="submission" date="2023-07" db="EMBL/GenBank/DDBJ databases">
        <title>Genomic Encyclopedia of Type Strains, Phase IV (KMG-IV): sequencing the most valuable type-strain genomes for metagenomic binning, comparative biology and taxonomic classification.</title>
        <authorList>
            <person name="Goeker M."/>
        </authorList>
    </citation>
    <scope>NUCLEOTIDE SEQUENCE [LARGE SCALE GENOMIC DNA]</scope>
    <source>
        <strain evidence="5 6">DSM 12396</strain>
    </source>
</reference>
<keyword evidence="2" id="KW-0328">Glycosyltransferase</keyword>
<sequence>MVRVSIGLPFFNSESTLPLALHSVFAQTYQEWELILVDDGSKDGSLEIAHSIQDERVRVISDGENQGLAYRLNQIAELAKGDFLARMDADDIMHPSRLKTQVEFLLAYPEIDVLGTAAYVIDHKNRVVGIRSSSPGVEPAMVLKRTPFIHPTVMAKRTWFLKHPYNPRFKRSQDRELWCRAIRDSRFEVLDTPLHFYREVGVFSLEKYLSSVSADIEIIRHYGRALVGPIKTAQLILFTRLKGEAYRVASLLNAEKVLLKLRSSTPSLDQRVTAEEALKIVFKTPVPGLSKGVEIDHVLG</sequence>
<dbReference type="RefSeq" id="WP_307399806.1">
    <property type="nucleotide sequence ID" value="NZ_JAUSUX010000004.1"/>
</dbReference>
<feature type="domain" description="Glycosyltransferase 2-like" evidence="4">
    <location>
        <begin position="5"/>
        <end position="131"/>
    </location>
</feature>
<dbReference type="Gene3D" id="3.90.550.10">
    <property type="entry name" value="Spore Coat Polysaccharide Biosynthesis Protein SpsA, Chain A"/>
    <property type="match status" value="1"/>
</dbReference>
<comment type="caution">
    <text evidence="5">The sequence shown here is derived from an EMBL/GenBank/DDBJ whole genome shotgun (WGS) entry which is preliminary data.</text>
</comment>
<dbReference type="SUPFAM" id="SSF53448">
    <property type="entry name" value="Nucleotide-diphospho-sugar transferases"/>
    <property type="match status" value="1"/>
</dbReference>